<keyword evidence="7" id="KW-0520">NAD</keyword>
<evidence type="ECO:0000256" key="2">
    <source>
        <dbReference type="ARBA" id="ARBA00010519"/>
    </source>
</evidence>
<keyword evidence="12" id="KW-0496">Mitochondrion</keyword>
<dbReference type="GO" id="GO:0016020">
    <property type="term" value="C:membrane"/>
    <property type="evidence" value="ECO:0007669"/>
    <property type="project" value="UniProtKB-SubCell"/>
</dbReference>
<sequence>MTMLCMVMFLMGLLVYSFYYKHMLCMLLSLEYIVLSLFSLLFYTMNLYNMDLYFSLVYMIMSVCEGALGLSIMVLMVRMYGNDYLSSLNILMC</sequence>
<gene>
    <name evidence="12" type="primary">ND4L</name>
</gene>
<protein>
    <recommendedName>
        <fullName evidence="3">NADH-ubiquinone oxidoreductase chain 4L</fullName>
    </recommendedName>
    <alternativeName>
        <fullName evidence="9">NADH dehydrogenase subunit 4L</fullName>
    </alternativeName>
</protein>
<comment type="catalytic activity">
    <reaction evidence="10">
        <text>a ubiquinone + NADH + 5 H(+)(in) = a ubiquinol + NAD(+) + 4 H(+)(out)</text>
        <dbReference type="Rhea" id="RHEA:29091"/>
        <dbReference type="Rhea" id="RHEA-COMP:9565"/>
        <dbReference type="Rhea" id="RHEA-COMP:9566"/>
        <dbReference type="ChEBI" id="CHEBI:15378"/>
        <dbReference type="ChEBI" id="CHEBI:16389"/>
        <dbReference type="ChEBI" id="CHEBI:17976"/>
        <dbReference type="ChEBI" id="CHEBI:57540"/>
        <dbReference type="ChEBI" id="CHEBI:57945"/>
        <dbReference type="EC" id="7.1.1.2"/>
    </reaction>
</comment>
<dbReference type="EMBL" id="KT425078">
    <property type="protein sequence ID" value="AMW67913.1"/>
    <property type="molecule type" value="Genomic_DNA"/>
</dbReference>
<geneLocation type="mitochondrion" evidence="12"/>
<evidence type="ECO:0000256" key="5">
    <source>
        <dbReference type="ARBA" id="ARBA00022967"/>
    </source>
</evidence>
<evidence type="ECO:0000256" key="1">
    <source>
        <dbReference type="ARBA" id="ARBA00004141"/>
    </source>
</evidence>
<keyword evidence="6 11" id="KW-1133">Transmembrane helix</keyword>
<evidence type="ECO:0000256" key="10">
    <source>
        <dbReference type="ARBA" id="ARBA00049551"/>
    </source>
</evidence>
<evidence type="ECO:0000256" key="8">
    <source>
        <dbReference type="ARBA" id="ARBA00023136"/>
    </source>
</evidence>
<keyword evidence="4 11" id="KW-0812">Transmembrane</keyword>
<dbReference type="Gene3D" id="1.10.287.3510">
    <property type="match status" value="1"/>
</dbReference>
<evidence type="ECO:0000256" key="7">
    <source>
        <dbReference type="ARBA" id="ARBA00023027"/>
    </source>
</evidence>
<keyword evidence="5" id="KW-1278">Translocase</keyword>
<comment type="similarity">
    <text evidence="2">Belongs to the complex I subunit 4L family.</text>
</comment>
<organism evidence="12">
    <name type="scientific">Coniopteryx sp. YW-2016</name>
    <dbReference type="NCBI Taxonomy" id="1821761"/>
    <lineage>
        <taxon>Eukaryota</taxon>
        <taxon>Metazoa</taxon>
        <taxon>Ecdysozoa</taxon>
        <taxon>Arthropoda</taxon>
        <taxon>Hexapoda</taxon>
        <taxon>Insecta</taxon>
        <taxon>Pterygota</taxon>
        <taxon>Neoptera</taxon>
        <taxon>Endopterygota</taxon>
        <taxon>Neuroptera</taxon>
        <taxon>Hemerobiiformia</taxon>
        <taxon>Coniopterygidae</taxon>
        <taxon>Coniopteryginae</taxon>
        <taxon>Coniopteryx</taxon>
    </lineage>
</organism>
<dbReference type="InterPro" id="IPR039428">
    <property type="entry name" value="NUOK/Mnh_C1-like"/>
</dbReference>
<evidence type="ECO:0000256" key="9">
    <source>
        <dbReference type="ARBA" id="ARBA00031586"/>
    </source>
</evidence>
<evidence type="ECO:0000256" key="3">
    <source>
        <dbReference type="ARBA" id="ARBA00016612"/>
    </source>
</evidence>
<evidence type="ECO:0000313" key="12">
    <source>
        <dbReference type="EMBL" id="AMW67913.1"/>
    </source>
</evidence>
<accession>A0A1S5QYD0</accession>
<keyword evidence="8 11" id="KW-0472">Membrane</keyword>
<dbReference type="AlphaFoldDB" id="A0A1S5QYD0"/>
<evidence type="ECO:0000256" key="6">
    <source>
        <dbReference type="ARBA" id="ARBA00022989"/>
    </source>
</evidence>
<reference evidence="12" key="1">
    <citation type="submission" date="2015-08" db="EMBL/GenBank/DDBJ databases">
        <title>Mitochondrial genomes and implications for higher phylogeny of Neuroptera (Insecta: Neuropteroidea).</title>
        <authorList>
            <person name="Wang Y."/>
            <person name="Liu X."/>
            <person name="Winterton S.L."/>
            <person name="Yang D."/>
        </authorList>
    </citation>
    <scope>NUCLEOTIDE SEQUENCE</scope>
</reference>
<evidence type="ECO:0000256" key="11">
    <source>
        <dbReference type="SAM" id="Phobius"/>
    </source>
</evidence>
<comment type="subcellular location">
    <subcellularLocation>
        <location evidence="1">Membrane</location>
        <topology evidence="1">Multi-pass membrane protein</topology>
    </subcellularLocation>
</comment>
<name>A0A1S5QYD0_9NEOP</name>
<proteinExistence type="inferred from homology"/>
<dbReference type="GO" id="GO:0008137">
    <property type="term" value="F:NADH dehydrogenase (ubiquinone) activity"/>
    <property type="evidence" value="ECO:0007669"/>
    <property type="project" value="UniProtKB-EC"/>
</dbReference>
<dbReference type="Pfam" id="PF00420">
    <property type="entry name" value="Oxidored_q2"/>
    <property type="match status" value="1"/>
</dbReference>
<feature type="transmembrane region" description="Helical" evidence="11">
    <location>
        <begin position="52"/>
        <end position="77"/>
    </location>
</feature>
<evidence type="ECO:0000256" key="4">
    <source>
        <dbReference type="ARBA" id="ARBA00022692"/>
    </source>
</evidence>